<name>A0A7X0PHH0_9BURK</name>
<dbReference type="AlphaFoldDB" id="A0A7X0PHH0"/>
<evidence type="ECO:0000313" key="1">
    <source>
        <dbReference type="EMBL" id="MBB6561637.1"/>
    </source>
</evidence>
<proteinExistence type="predicted"/>
<gene>
    <name evidence="1" type="ORF">HNP48_004331</name>
</gene>
<evidence type="ECO:0000313" key="2">
    <source>
        <dbReference type="Proteomes" id="UP000575083"/>
    </source>
</evidence>
<keyword evidence="2" id="KW-1185">Reference proteome</keyword>
<protein>
    <submittedName>
        <fullName evidence="1">Uncharacterized protein</fullName>
    </submittedName>
</protein>
<dbReference type="Proteomes" id="UP000575083">
    <property type="component" value="Unassembled WGS sequence"/>
</dbReference>
<accession>A0A7X0PHH0</accession>
<reference evidence="1 2" key="1">
    <citation type="submission" date="2020-08" db="EMBL/GenBank/DDBJ databases">
        <title>Functional genomics of gut bacteria from endangered species of beetles.</title>
        <authorList>
            <person name="Carlos-Shanley C."/>
        </authorList>
    </citation>
    <scope>NUCLEOTIDE SEQUENCE [LARGE SCALE GENOMIC DNA]</scope>
    <source>
        <strain evidence="1 2">S00198</strain>
    </source>
</reference>
<sequence>MAAIAMVVVMMVVVVIVVQSVQAPVRACSE</sequence>
<dbReference type="EMBL" id="JACHLK010000009">
    <property type="protein sequence ID" value="MBB6561637.1"/>
    <property type="molecule type" value="Genomic_DNA"/>
</dbReference>
<comment type="caution">
    <text evidence="1">The sequence shown here is derived from an EMBL/GenBank/DDBJ whole genome shotgun (WGS) entry which is preliminary data.</text>
</comment>
<organism evidence="1 2">
    <name type="scientific">Acidovorax soli</name>
    <dbReference type="NCBI Taxonomy" id="592050"/>
    <lineage>
        <taxon>Bacteria</taxon>
        <taxon>Pseudomonadati</taxon>
        <taxon>Pseudomonadota</taxon>
        <taxon>Betaproteobacteria</taxon>
        <taxon>Burkholderiales</taxon>
        <taxon>Comamonadaceae</taxon>
        <taxon>Acidovorax</taxon>
    </lineage>
</organism>